<protein>
    <submittedName>
        <fullName evidence="3">Uncharacterized protein</fullName>
    </submittedName>
</protein>
<organism evidence="3">
    <name type="scientific">Cacopsylla melanoneura</name>
    <dbReference type="NCBI Taxonomy" id="428564"/>
    <lineage>
        <taxon>Eukaryota</taxon>
        <taxon>Metazoa</taxon>
        <taxon>Ecdysozoa</taxon>
        <taxon>Arthropoda</taxon>
        <taxon>Hexapoda</taxon>
        <taxon>Insecta</taxon>
        <taxon>Pterygota</taxon>
        <taxon>Neoptera</taxon>
        <taxon>Paraneoptera</taxon>
        <taxon>Hemiptera</taxon>
        <taxon>Sternorrhyncha</taxon>
        <taxon>Psylloidea</taxon>
        <taxon>Psyllidae</taxon>
        <taxon>Psyllinae</taxon>
        <taxon>Cacopsylla</taxon>
    </lineage>
</organism>
<feature type="chain" id="PRO_5034328558" evidence="2">
    <location>
        <begin position="27"/>
        <end position="499"/>
    </location>
</feature>
<reference evidence="3" key="1">
    <citation type="submission" date="2021-05" db="EMBL/GenBank/DDBJ databases">
        <authorList>
            <person name="Alioto T."/>
            <person name="Alioto T."/>
            <person name="Gomez Garrido J."/>
        </authorList>
    </citation>
    <scope>NUCLEOTIDE SEQUENCE</scope>
</reference>
<feature type="compositionally biased region" description="Basic and acidic residues" evidence="1">
    <location>
        <begin position="235"/>
        <end position="261"/>
    </location>
</feature>
<accession>A0A8D8QUH4</accession>
<feature type="region of interest" description="Disordered" evidence="1">
    <location>
        <begin position="235"/>
        <end position="262"/>
    </location>
</feature>
<evidence type="ECO:0000256" key="2">
    <source>
        <dbReference type="SAM" id="SignalP"/>
    </source>
</evidence>
<sequence>MSLPRSILCSAVFVWILFVQFTPITGTYMTIQTGSGTPYRKFGCDFENDKYALHTESVTDVRYGGDIIPMDISQTQFDDMVEKIESAIPKLLDELTYTNAGYLLDFYNAFKESKTPCEELRNFYMKYNPPFRPNEVCSSMAVELLDRIAADIPAIPIANHSYLSTCAVNVDNSFLESLGITEFEYNEGCQSESINLLEHLATTIQQTFNKSDLNTCAVNVQASSLLENLGMDVKDFENDPKEPAKKKLKTKDTRSTNREPPRTFTHGHVAVFIRIRLEGTRLGYILLDPGFGIQRPVIIMEDGKPPHMVDVMGTSRASQGEKFEFSLPSPNLPYILARTSRDDDPSGENHLFYVGRPFCSFLQSVTKPTLLTPFKNMARRKESGFPRAAVYFDISKSSPKFIFALYNDFEDPQKRTVDFGGRGNLTKEIKDHYIKVLGYLDTPKQNITTKILETMEEIARDEDFLKHMEITRKMVTAMRRGIRVVNFNTNKNVSLNESQ</sequence>
<keyword evidence="2" id="KW-0732">Signal</keyword>
<evidence type="ECO:0000256" key="1">
    <source>
        <dbReference type="SAM" id="MobiDB-lite"/>
    </source>
</evidence>
<proteinExistence type="predicted"/>
<feature type="signal peptide" evidence="2">
    <location>
        <begin position="1"/>
        <end position="26"/>
    </location>
</feature>
<evidence type="ECO:0000313" key="3">
    <source>
        <dbReference type="EMBL" id="CAG6638590.1"/>
    </source>
</evidence>
<name>A0A8D8QUH4_9HEMI</name>
<dbReference type="AlphaFoldDB" id="A0A8D8QUH4"/>
<dbReference type="EMBL" id="HBUF01103067">
    <property type="protein sequence ID" value="CAG6638590.1"/>
    <property type="molecule type" value="Transcribed_RNA"/>
</dbReference>